<dbReference type="Proteomes" id="UP001603857">
    <property type="component" value="Unassembled WGS sequence"/>
</dbReference>
<evidence type="ECO:0000256" key="1">
    <source>
        <dbReference type="SAM" id="SignalP"/>
    </source>
</evidence>
<sequence length="193" mass="21890">MAARIVILVLLFAKCWFRQTYSIMDQGALFKTKNADRFRRHFRNIKQVRVSRMKSVDMMCQHHKEDLHQILIFMATALKSDICFLKKRSTGSLSSTPRFSNSYSPSSSSSVFASSTSSFSRSTFFFHHASSPTCVDLSAPSVRFSLDSSVSPNHSIAVSSQWRPDRPTHTTTSAPPSNRALVVFFIFSHRGRR</sequence>
<name>A0ABD1LR18_9FABA</name>
<dbReference type="EMBL" id="JBGMDY010000008">
    <property type="protein sequence ID" value="KAL2325957.1"/>
    <property type="molecule type" value="Genomic_DNA"/>
</dbReference>
<keyword evidence="3" id="KW-1185">Reference proteome</keyword>
<gene>
    <name evidence="2" type="ORF">Fmac_025015</name>
</gene>
<keyword evidence="1" id="KW-0732">Signal</keyword>
<reference evidence="2 3" key="1">
    <citation type="submission" date="2024-08" db="EMBL/GenBank/DDBJ databases">
        <title>Insights into the chromosomal genome structure of Flemingia macrophylla.</title>
        <authorList>
            <person name="Ding Y."/>
            <person name="Zhao Y."/>
            <person name="Bi W."/>
            <person name="Wu M."/>
            <person name="Zhao G."/>
            <person name="Gong Y."/>
            <person name="Li W."/>
            <person name="Zhang P."/>
        </authorList>
    </citation>
    <scope>NUCLEOTIDE SEQUENCE [LARGE SCALE GENOMIC DNA]</scope>
    <source>
        <strain evidence="2">DYQJB</strain>
        <tissue evidence="2">Leaf</tissue>
    </source>
</reference>
<comment type="caution">
    <text evidence="2">The sequence shown here is derived from an EMBL/GenBank/DDBJ whole genome shotgun (WGS) entry which is preliminary data.</text>
</comment>
<feature type="chain" id="PRO_5044804262" description="Secreted protein" evidence="1">
    <location>
        <begin position="23"/>
        <end position="193"/>
    </location>
</feature>
<evidence type="ECO:0000313" key="2">
    <source>
        <dbReference type="EMBL" id="KAL2325957.1"/>
    </source>
</evidence>
<protein>
    <recommendedName>
        <fullName evidence="4">Secreted protein</fullName>
    </recommendedName>
</protein>
<evidence type="ECO:0008006" key="4">
    <source>
        <dbReference type="Google" id="ProtNLM"/>
    </source>
</evidence>
<organism evidence="2 3">
    <name type="scientific">Flemingia macrophylla</name>
    <dbReference type="NCBI Taxonomy" id="520843"/>
    <lineage>
        <taxon>Eukaryota</taxon>
        <taxon>Viridiplantae</taxon>
        <taxon>Streptophyta</taxon>
        <taxon>Embryophyta</taxon>
        <taxon>Tracheophyta</taxon>
        <taxon>Spermatophyta</taxon>
        <taxon>Magnoliopsida</taxon>
        <taxon>eudicotyledons</taxon>
        <taxon>Gunneridae</taxon>
        <taxon>Pentapetalae</taxon>
        <taxon>rosids</taxon>
        <taxon>fabids</taxon>
        <taxon>Fabales</taxon>
        <taxon>Fabaceae</taxon>
        <taxon>Papilionoideae</taxon>
        <taxon>50 kb inversion clade</taxon>
        <taxon>NPAAA clade</taxon>
        <taxon>indigoferoid/millettioid clade</taxon>
        <taxon>Phaseoleae</taxon>
        <taxon>Flemingia</taxon>
    </lineage>
</organism>
<evidence type="ECO:0000313" key="3">
    <source>
        <dbReference type="Proteomes" id="UP001603857"/>
    </source>
</evidence>
<proteinExistence type="predicted"/>
<feature type="signal peptide" evidence="1">
    <location>
        <begin position="1"/>
        <end position="22"/>
    </location>
</feature>
<accession>A0ABD1LR18</accession>
<dbReference type="AlphaFoldDB" id="A0ABD1LR18"/>